<keyword evidence="3" id="KW-1185">Reference proteome</keyword>
<dbReference type="AlphaFoldDB" id="A0AA51RWD7"/>
<dbReference type="PANTHER" id="PTHR12277:SF81">
    <property type="entry name" value="PROTEIN ABHD13"/>
    <property type="match status" value="1"/>
</dbReference>
<dbReference type="PROSITE" id="PS51257">
    <property type="entry name" value="PROKAR_LIPOPROTEIN"/>
    <property type="match status" value="1"/>
</dbReference>
<gene>
    <name evidence="2" type="ORF">Q9312_07385</name>
</gene>
<dbReference type="GO" id="GO:0016787">
    <property type="term" value="F:hydrolase activity"/>
    <property type="evidence" value="ECO:0007669"/>
    <property type="project" value="UniProtKB-KW"/>
</dbReference>
<dbReference type="InterPro" id="IPR022742">
    <property type="entry name" value="Hydrolase_4"/>
</dbReference>
<dbReference type="Proteomes" id="UP001239782">
    <property type="component" value="Chromosome"/>
</dbReference>
<dbReference type="Pfam" id="PF12146">
    <property type="entry name" value="Hydrolase_4"/>
    <property type="match status" value="1"/>
</dbReference>
<evidence type="ECO:0000313" key="3">
    <source>
        <dbReference type="Proteomes" id="UP001239782"/>
    </source>
</evidence>
<keyword evidence="2" id="KW-0378">Hydrolase</keyword>
<evidence type="ECO:0000259" key="1">
    <source>
        <dbReference type="Pfam" id="PF12146"/>
    </source>
</evidence>
<evidence type="ECO:0000313" key="2">
    <source>
        <dbReference type="EMBL" id="WMS88730.1"/>
    </source>
</evidence>
<proteinExistence type="predicted"/>
<dbReference type="KEGG" id="plei:Q9312_07385"/>
<dbReference type="RefSeq" id="WP_309203950.1">
    <property type="nucleotide sequence ID" value="NZ_CP133548.1"/>
</dbReference>
<dbReference type="Gene3D" id="3.40.50.1820">
    <property type="entry name" value="alpha/beta hydrolase"/>
    <property type="match status" value="1"/>
</dbReference>
<dbReference type="SUPFAM" id="SSF53474">
    <property type="entry name" value="alpha/beta-Hydrolases"/>
    <property type="match status" value="1"/>
</dbReference>
<dbReference type="InterPro" id="IPR029058">
    <property type="entry name" value="AB_hydrolase_fold"/>
</dbReference>
<reference evidence="2 3" key="1">
    <citation type="submission" date="2023-08" db="EMBL/GenBank/DDBJ databases">
        <title>Pleionea litopenaei sp. nov., isolated from stomach of juvenile Litopenaeus vannamei.</title>
        <authorList>
            <person name="Rho A.M."/>
            <person name="Hwang C.Y."/>
        </authorList>
    </citation>
    <scope>NUCLEOTIDE SEQUENCE [LARGE SCALE GENOMIC DNA]</scope>
    <source>
        <strain evidence="2 3">HL-JVS1</strain>
    </source>
</reference>
<protein>
    <submittedName>
        <fullName evidence="2">Alpha/beta fold hydrolase</fullName>
    </submittedName>
</protein>
<accession>A0AA51RWD7</accession>
<dbReference type="EMBL" id="CP133548">
    <property type="protein sequence ID" value="WMS88730.1"/>
    <property type="molecule type" value="Genomic_DNA"/>
</dbReference>
<feature type="domain" description="Serine aminopeptidase S33" evidence="1">
    <location>
        <begin position="68"/>
        <end position="189"/>
    </location>
</feature>
<organism evidence="2 3">
    <name type="scientific">Pleionea litopenaei</name>
    <dbReference type="NCBI Taxonomy" id="3070815"/>
    <lineage>
        <taxon>Bacteria</taxon>
        <taxon>Pseudomonadati</taxon>
        <taxon>Pseudomonadota</taxon>
        <taxon>Gammaproteobacteria</taxon>
        <taxon>Oceanospirillales</taxon>
        <taxon>Pleioneaceae</taxon>
        <taxon>Pleionea</taxon>
    </lineage>
</organism>
<name>A0AA51RWD7_9GAMM</name>
<dbReference type="PANTHER" id="PTHR12277">
    <property type="entry name" value="ALPHA/BETA HYDROLASE DOMAIN-CONTAINING PROTEIN"/>
    <property type="match status" value="1"/>
</dbReference>
<sequence>MIRLYQALIYATVVMSLSGCTHLFFQPQKHVYYTPDQFNIEYQDILIHQPDQNRLHGWLMKPQKQCIGTVIFFHGNAENISTHFQNVVWLLNEGYQVALFDYRGYGQSDGVPEVAGAMNDILVTSRYSIDNYSKGLPVFVFGQSLGGALSITAFAHAPELANRVDGFIFEASFSSYQTIAQQSLGEFWLTWLFQYPLSWTAITEFDPELHIKKITKPILIIHSKDDQIIPFEHAEKLHRESPNSQLFVTVGPHINSSKNRQYRRELLAFLKRQTGEDSN</sequence>